<dbReference type="Proteomes" id="UP000535501">
    <property type="component" value="Unassembled WGS sequence"/>
</dbReference>
<keyword evidence="2" id="KW-1185">Reference proteome</keyword>
<protein>
    <submittedName>
        <fullName evidence="1">Uncharacterized protein</fullName>
    </submittedName>
</protein>
<evidence type="ECO:0000313" key="1">
    <source>
        <dbReference type="EMBL" id="MBB6180998.1"/>
    </source>
</evidence>
<reference evidence="1 2" key="1">
    <citation type="submission" date="2020-08" db="EMBL/GenBank/DDBJ databases">
        <title>Genomic Encyclopedia of Type Strains, Phase IV (KMG-IV): sequencing the most valuable type-strain genomes for metagenomic binning, comparative biology and taxonomic classification.</title>
        <authorList>
            <person name="Goeker M."/>
        </authorList>
    </citation>
    <scope>NUCLEOTIDE SEQUENCE [LARGE SCALE GENOMIC DNA]</scope>
    <source>
        <strain evidence="1 2">DSM 102134</strain>
    </source>
</reference>
<sequence length="67" mass="7414">MRPLQIISSALAWLSSSEEASAEGLDVLRHPDLVRMSERQLADLPFPRQPKTRSQGIGGALELRRCA</sequence>
<dbReference type="EMBL" id="JACHEJ010000007">
    <property type="protein sequence ID" value="MBB6180998.1"/>
    <property type="molecule type" value="Genomic_DNA"/>
</dbReference>
<proteinExistence type="predicted"/>
<gene>
    <name evidence="1" type="ORF">HNQ75_002981</name>
</gene>
<comment type="caution">
    <text evidence="1">The sequence shown here is derived from an EMBL/GenBank/DDBJ whole genome shotgun (WGS) entry which is preliminary data.</text>
</comment>
<name>A0A7W9YYY5_9HYPH</name>
<accession>A0A7W9YYY5</accession>
<organism evidence="1 2">
    <name type="scientific">Pseudorhizobium flavum</name>
    <dbReference type="NCBI Taxonomy" id="1335061"/>
    <lineage>
        <taxon>Bacteria</taxon>
        <taxon>Pseudomonadati</taxon>
        <taxon>Pseudomonadota</taxon>
        <taxon>Alphaproteobacteria</taxon>
        <taxon>Hyphomicrobiales</taxon>
        <taxon>Rhizobiaceae</taxon>
        <taxon>Rhizobium/Agrobacterium group</taxon>
        <taxon>Pseudorhizobium</taxon>
    </lineage>
</organism>
<dbReference type="AlphaFoldDB" id="A0A7W9YYY5"/>
<evidence type="ECO:0000313" key="2">
    <source>
        <dbReference type="Proteomes" id="UP000535501"/>
    </source>
</evidence>